<evidence type="ECO:0000313" key="1">
    <source>
        <dbReference type="EMBL" id="NJJ04798.1"/>
    </source>
</evidence>
<name>A0AAP6XPP6_9CORY</name>
<proteinExistence type="predicted"/>
<protein>
    <submittedName>
        <fullName evidence="1">Uncharacterized protein</fullName>
    </submittedName>
</protein>
<reference evidence="1 2" key="1">
    <citation type="submission" date="2020-03" db="EMBL/GenBank/DDBJ databases">
        <title>Draft genome sequences of bacterial isolates from the female urobiome.</title>
        <authorList>
            <person name="Miller-Ensminger T."/>
            <person name="Wolfe A.J."/>
            <person name="Putonti C."/>
        </authorList>
    </citation>
    <scope>NUCLEOTIDE SEQUENCE [LARGE SCALE GENOMIC DNA]</scope>
    <source>
        <strain evidence="1 2">UMB8490</strain>
    </source>
</reference>
<dbReference type="AlphaFoldDB" id="A0AAP6XPP6"/>
<dbReference type="EMBL" id="JAAUVV010000026">
    <property type="protein sequence ID" value="NJJ04798.1"/>
    <property type="molecule type" value="Genomic_DNA"/>
</dbReference>
<evidence type="ECO:0000313" key="2">
    <source>
        <dbReference type="Proteomes" id="UP000591626"/>
    </source>
</evidence>
<accession>A0AAP6XPP6</accession>
<sequence length="56" mass="6537">MTSGESVWQEGEKEVIATTSHGEKIYIQKPPKPGQFVRRAWRNTGRRIRTSMEYVE</sequence>
<comment type="caution">
    <text evidence="1">The sequence shown here is derived from an EMBL/GenBank/DDBJ whole genome shotgun (WGS) entry which is preliminary data.</text>
</comment>
<gene>
    <name evidence="1" type="ORF">HC138_10640</name>
</gene>
<dbReference type="RefSeq" id="WP_167617352.1">
    <property type="nucleotide sequence ID" value="NZ_CP083648.1"/>
</dbReference>
<dbReference type="Proteomes" id="UP000591626">
    <property type="component" value="Unassembled WGS sequence"/>
</dbReference>
<organism evidence="1 2">
    <name type="scientific">Corynebacterium coyleae</name>
    <dbReference type="NCBI Taxonomy" id="53374"/>
    <lineage>
        <taxon>Bacteria</taxon>
        <taxon>Bacillati</taxon>
        <taxon>Actinomycetota</taxon>
        <taxon>Actinomycetes</taxon>
        <taxon>Mycobacteriales</taxon>
        <taxon>Corynebacteriaceae</taxon>
        <taxon>Corynebacterium</taxon>
    </lineage>
</organism>